<dbReference type="EMBL" id="BART01009136">
    <property type="protein sequence ID" value="GAG63482.1"/>
    <property type="molecule type" value="Genomic_DNA"/>
</dbReference>
<gene>
    <name evidence="1" type="ORF">S01H4_20334</name>
</gene>
<accession>X1A034</accession>
<comment type="caution">
    <text evidence="1">The sequence shown here is derived from an EMBL/GenBank/DDBJ whole genome shotgun (WGS) entry which is preliminary data.</text>
</comment>
<dbReference type="AlphaFoldDB" id="X1A034"/>
<name>X1A034_9ZZZZ</name>
<feature type="non-terminal residue" evidence="1">
    <location>
        <position position="1"/>
    </location>
</feature>
<evidence type="ECO:0000313" key="1">
    <source>
        <dbReference type="EMBL" id="GAG63482.1"/>
    </source>
</evidence>
<sequence length="63" mass="7136">EYFMKDDHVIQNRLDISAAVKGNNTVESLTGYTLNYIVNLEEIDITPTESIVYNIKSKAQDLS</sequence>
<organism evidence="1">
    <name type="scientific">marine sediment metagenome</name>
    <dbReference type="NCBI Taxonomy" id="412755"/>
    <lineage>
        <taxon>unclassified sequences</taxon>
        <taxon>metagenomes</taxon>
        <taxon>ecological metagenomes</taxon>
    </lineage>
</organism>
<proteinExistence type="predicted"/>
<reference evidence="1" key="1">
    <citation type="journal article" date="2014" name="Front. Microbiol.">
        <title>High frequency of phylogenetically diverse reductive dehalogenase-homologous genes in deep subseafloor sedimentary metagenomes.</title>
        <authorList>
            <person name="Kawai M."/>
            <person name="Futagami T."/>
            <person name="Toyoda A."/>
            <person name="Takaki Y."/>
            <person name="Nishi S."/>
            <person name="Hori S."/>
            <person name="Arai W."/>
            <person name="Tsubouchi T."/>
            <person name="Morono Y."/>
            <person name="Uchiyama I."/>
            <person name="Ito T."/>
            <person name="Fujiyama A."/>
            <person name="Inagaki F."/>
            <person name="Takami H."/>
        </authorList>
    </citation>
    <scope>NUCLEOTIDE SEQUENCE</scope>
    <source>
        <strain evidence="1">Expedition CK06-06</strain>
    </source>
</reference>
<protein>
    <submittedName>
        <fullName evidence="1">Uncharacterized protein</fullName>
    </submittedName>
</protein>